<feature type="transmembrane region" description="Helical" evidence="6">
    <location>
        <begin position="210"/>
        <end position="231"/>
    </location>
</feature>
<feature type="transmembrane region" description="Helical" evidence="6">
    <location>
        <begin position="124"/>
        <end position="147"/>
    </location>
</feature>
<feature type="domain" description="ABC transmembrane type-2" evidence="7">
    <location>
        <begin position="10"/>
        <end position="234"/>
    </location>
</feature>
<dbReference type="PANTHER" id="PTHR43027:SF2">
    <property type="entry name" value="TRANSPORT PERMEASE PROTEIN"/>
    <property type="match status" value="1"/>
</dbReference>
<feature type="transmembrane region" description="Helical" evidence="6">
    <location>
        <begin position="154"/>
        <end position="173"/>
    </location>
</feature>
<dbReference type="InterPro" id="IPR000412">
    <property type="entry name" value="ABC_2_transport"/>
</dbReference>
<feature type="transmembrane region" description="Helical" evidence="6">
    <location>
        <begin position="45"/>
        <end position="70"/>
    </location>
</feature>
<evidence type="ECO:0000256" key="3">
    <source>
        <dbReference type="ARBA" id="ARBA00022989"/>
    </source>
</evidence>
<dbReference type="PROSITE" id="PS51012">
    <property type="entry name" value="ABC_TM2"/>
    <property type="match status" value="1"/>
</dbReference>
<evidence type="ECO:0000313" key="9">
    <source>
        <dbReference type="Proteomes" id="UP000660745"/>
    </source>
</evidence>
<dbReference type="PRINTS" id="PR00164">
    <property type="entry name" value="ABC2TRNSPORT"/>
</dbReference>
<comment type="caution">
    <text evidence="8">The sequence shown here is derived from an EMBL/GenBank/DDBJ whole genome shotgun (WGS) entry which is preliminary data.</text>
</comment>
<dbReference type="GO" id="GO:0140359">
    <property type="term" value="F:ABC-type transporter activity"/>
    <property type="evidence" value="ECO:0007669"/>
    <property type="project" value="InterPro"/>
</dbReference>
<comment type="similarity">
    <text evidence="6">Belongs to the ABC-2 integral membrane protein family.</text>
</comment>
<comment type="subcellular location">
    <subcellularLocation>
        <location evidence="6">Cell membrane</location>
        <topology evidence="6">Multi-pass membrane protein</topology>
    </subcellularLocation>
    <subcellularLocation>
        <location evidence="1">Membrane</location>
        <topology evidence="1">Multi-pass membrane protein</topology>
    </subcellularLocation>
</comment>
<keyword evidence="6" id="KW-1003">Cell membrane</keyword>
<dbReference type="InterPro" id="IPR013525">
    <property type="entry name" value="ABC2_TM"/>
</dbReference>
<dbReference type="InterPro" id="IPR047817">
    <property type="entry name" value="ABC2_TM_bact-type"/>
</dbReference>
<dbReference type="EMBL" id="BMNK01000032">
    <property type="protein sequence ID" value="GGP18684.1"/>
    <property type="molecule type" value="Genomic_DNA"/>
</dbReference>
<evidence type="ECO:0000256" key="1">
    <source>
        <dbReference type="ARBA" id="ARBA00004141"/>
    </source>
</evidence>
<keyword evidence="3 6" id="KW-1133">Transmembrane helix</keyword>
<dbReference type="GO" id="GO:0046677">
    <property type="term" value="P:response to antibiotic"/>
    <property type="evidence" value="ECO:0007669"/>
    <property type="project" value="UniProtKB-KW"/>
</dbReference>
<reference evidence="8" key="2">
    <citation type="submission" date="2020-09" db="EMBL/GenBank/DDBJ databases">
        <authorList>
            <person name="Sun Q."/>
            <person name="Zhou Y."/>
        </authorList>
    </citation>
    <scope>NUCLEOTIDE SEQUENCE</scope>
    <source>
        <strain evidence="8">CGMCC 4.7430</strain>
    </source>
</reference>
<evidence type="ECO:0000256" key="4">
    <source>
        <dbReference type="ARBA" id="ARBA00023136"/>
    </source>
</evidence>
<evidence type="ECO:0000259" key="7">
    <source>
        <dbReference type="PROSITE" id="PS51012"/>
    </source>
</evidence>
<gene>
    <name evidence="8" type="ORF">GCM10012278_91670</name>
</gene>
<keyword evidence="9" id="KW-1185">Reference proteome</keyword>
<keyword evidence="6" id="KW-0813">Transport</keyword>
<name>A0A918EB58_9ACTN</name>
<sequence>MTALAKLTSVELKLLVREPGAMFALLIPLFILVVFGSSIEPGDTVLVPMSLAIAVGLVGLYLMPTTLATYRERGILRRLSTTPVRPGSMLVVQLILQLVLVVAACGLLLTVAGTVLGAHLPDAALPALVTFLLGTAALFAIGLLIAALAPNGRAANGIGVLLYFPMAFLAGLMQPVDQMPAILASIGRYTPLGAFRQALQDVWAGGSPSLLLWGVLAAYAVIISVAAARLFRWE</sequence>
<evidence type="ECO:0000313" key="8">
    <source>
        <dbReference type="EMBL" id="GGP18684.1"/>
    </source>
</evidence>
<dbReference type="Proteomes" id="UP000660745">
    <property type="component" value="Unassembled WGS sequence"/>
</dbReference>
<dbReference type="RefSeq" id="WP_189145082.1">
    <property type="nucleotide sequence ID" value="NZ_BMNK01000032.1"/>
</dbReference>
<evidence type="ECO:0000256" key="2">
    <source>
        <dbReference type="ARBA" id="ARBA00022692"/>
    </source>
</evidence>
<accession>A0A918EB58</accession>
<dbReference type="AlphaFoldDB" id="A0A918EB58"/>
<feature type="transmembrane region" description="Helical" evidence="6">
    <location>
        <begin position="90"/>
        <end position="112"/>
    </location>
</feature>
<keyword evidence="5" id="KW-0046">Antibiotic resistance</keyword>
<reference evidence="8" key="1">
    <citation type="journal article" date="2014" name="Int. J. Syst. Evol. Microbiol.">
        <title>Complete genome sequence of Corynebacterium casei LMG S-19264T (=DSM 44701T), isolated from a smear-ripened cheese.</title>
        <authorList>
            <consortium name="US DOE Joint Genome Institute (JGI-PGF)"/>
            <person name="Walter F."/>
            <person name="Albersmeier A."/>
            <person name="Kalinowski J."/>
            <person name="Ruckert C."/>
        </authorList>
    </citation>
    <scope>NUCLEOTIDE SEQUENCE</scope>
    <source>
        <strain evidence="8">CGMCC 4.7430</strain>
    </source>
</reference>
<dbReference type="GO" id="GO:0043190">
    <property type="term" value="C:ATP-binding cassette (ABC) transporter complex"/>
    <property type="evidence" value="ECO:0007669"/>
    <property type="project" value="InterPro"/>
</dbReference>
<keyword evidence="4 6" id="KW-0472">Membrane</keyword>
<evidence type="ECO:0000256" key="6">
    <source>
        <dbReference type="RuleBase" id="RU361157"/>
    </source>
</evidence>
<keyword evidence="2 6" id="KW-0812">Transmembrane</keyword>
<proteinExistence type="inferred from homology"/>
<dbReference type="PIRSF" id="PIRSF006648">
    <property type="entry name" value="DrrB"/>
    <property type="match status" value="1"/>
</dbReference>
<feature type="transmembrane region" description="Helical" evidence="6">
    <location>
        <begin position="21"/>
        <end position="39"/>
    </location>
</feature>
<dbReference type="PANTHER" id="PTHR43027">
    <property type="entry name" value="DOXORUBICIN RESISTANCE ABC TRANSPORTER PERMEASE PROTEIN DRRC-RELATED"/>
    <property type="match status" value="1"/>
</dbReference>
<dbReference type="Pfam" id="PF01061">
    <property type="entry name" value="ABC2_membrane"/>
    <property type="match status" value="1"/>
</dbReference>
<dbReference type="InterPro" id="IPR052902">
    <property type="entry name" value="ABC-2_transporter"/>
</dbReference>
<protein>
    <recommendedName>
        <fullName evidence="6">Transport permease protein</fullName>
    </recommendedName>
</protein>
<evidence type="ECO:0000256" key="5">
    <source>
        <dbReference type="ARBA" id="ARBA00023251"/>
    </source>
</evidence>
<organism evidence="8 9">
    <name type="scientific">Nonomuraea glycinis</name>
    <dbReference type="NCBI Taxonomy" id="2047744"/>
    <lineage>
        <taxon>Bacteria</taxon>
        <taxon>Bacillati</taxon>
        <taxon>Actinomycetota</taxon>
        <taxon>Actinomycetes</taxon>
        <taxon>Streptosporangiales</taxon>
        <taxon>Streptosporangiaceae</taxon>
        <taxon>Nonomuraea</taxon>
    </lineage>
</organism>